<evidence type="ECO:0000313" key="3">
    <source>
        <dbReference type="EMBL" id="RXJ03986.1"/>
    </source>
</evidence>
<keyword evidence="4" id="KW-1185">Reference proteome</keyword>
<dbReference type="AlphaFoldDB" id="A0A4Q0VXT1"/>
<dbReference type="EMBL" id="QOUX01000001">
    <property type="protein sequence ID" value="RXJ03986.1"/>
    <property type="molecule type" value="Genomic_DNA"/>
</dbReference>
<dbReference type="RefSeq" id="WP_129076330.1">
    <property type="nucleotide sequence ID" value="NZ_QOUX01000001.1"/>
</dbReference>
<evidence type="ECO:0000259" key="2">
    <source>
        <dbReference type="Pfam" id="PF17881"/>
    </source>
</evidence>
<feature type="domain" description="Cell wall elongation regulator TseB-like" evidence="2">
    <location>
        <begin position="37"/>
        <end position="80"/>
    </location>
</feature>
<feature type="transmembrane region" description="Helical" evidence="1">
    <location>
        <begin position="6"/>
        <end position="24"/>
    </location>
</feature>
<keyword evidence="1" id="KW-1133">Transmembrane helix</keyword>
<organism evidence="3 4">
    <name type="scientific">Anaerobacillus alkaliphilus</name>
    <dbReference type="NCBI Taxonomy" id="1548597"/>
    <lineage>
        <taxon>Bacteria</taxon>
        <taxon>Bacillati</taxon>
        <taxon>Bacillota</taxon>
        <taxon>Bacilli</taxon>
        <taxon>Bacillales</taxon>
        <taxon>Bacillaceae</taxon>
        <taxon>Anaerobacillus</taxon>
    </lineage>
</organism>
<sequence>MGKIFGFIGVLVMIFFFWQSYLFFSEAKEPIREANSEAANYVIEHIGVEEFVSVNFYHGSESYQVFEALDVNGEEIYIWVAEALDSHVVKPKSDGISFDDVSLFIKQELTPKKLISIKLGMENTIPLYEITYKDQQNRLSYYFISFKDGTYLKNYHLAK</sequence>
<accession>A0A4Q0VXT1</accession>
<evidence type="ECO:0000256" key="1">
    <source>
        <dbReference type="SAM" id="Phobius"/>
    </source>
</evidence>
<evidence type="ECO:0000313" key="4">
    <source>
        <dbReference type="Proteomes" id="UP000290649"/>
    </source>
</evidence>
<reference evidence="3 4" key="1">
    <citation type="journal article" date="2019" name="Int. J. Syst. Evol. Microbiol.">
        <title>Anaerobacillus alkaliphilus sp. nov., a novel alkaliphilic and moderately halophilic bacterium.</title>
        <authorList>
            <person name="Borsodi A.K."/>
            <person name="Aszalos J.M."/>
            <person name="Bihari P."/>
            <person name="Nagy I."/>
            <person name="Schumann P."/>
            <person name="Sproer C."/>
            <person name="Kovacs A.L."/>
            <person name="Boka K."/>
            <person name="Dobosy P."/>
            <person name="Ovari M."/>
            <person name="Szili-Kovacs T."/>
            <person name="Toth E."/>
        </authorList>
    </citation>
    <scope>NUCLEOTIDE SEQUENCE [LARGE SCALE GENOMIC DNA]</scope>
    <source>
        <strain evidence="3 4">B16-10</strain>
    </source>
</reference>
<dbReference type="OrthoDB" id="2381181at2"/>
<keyword evidence="1" id="KW-0812">Transmembrane</keyword>
<comment type="caution">
    <text evidence="3">The sequence shown here is derived from an EMBL/GenBank/DDBJ whole genome shotgun (WGS) entry which is preliminary data.</text>
</comment>
<name>A0A4Q0VXT1_9BACI</name>
<dbReference type="Pfam" id="PF17881">
    <property type="entry name" value="TseB"/>
    <property type="match status" value="1"/>
</dbReference>
<dbReference type="Proteomes" id="UP000290649">
    <property type="component" value="Unassembled WGS sequence"/>
</dbReference>
<keyword evidence="1" id="KW-0472">Membrane</keyword>
<dbReference type="Gene3D" id="3.10.450.40">
    <property type="match status" value="2"/>
</dbReference>
<proteinExistence type="predicted"/>
<dbReference type="SUPFAM" id="SSF54403">
    <property type="entry name" value="Cystatin/monellin"/>
    <property type="match status" value="2"/>
</dbReference>
<dbReference type="InterPro" id="IPR041401">
    <property type="entry name" value="TseB-like_dom"/>
</dbReference>
<gene>
    <name evidence="3" type="ORF">DS745_00925</name>
</gene>
<protein>
    <recommendedName>
        <fullName evidence="2">Cell wall elongation regulator TseB-like domain-containing protein</fullName>
    </recommendedName>
</protein>
<dbReference type="InterPro" id="IPR046350">
    <property type="entry name" value="Cystatin_sf"/>
</dbReference>